<proteinExistence type="predicted"/>
<protein>
    <submittedName>
        <fullName evidence="3">MARVEL domain-containing protein</fullName>
    </submittedName>
</protein>
<reference evidence="3" key="1">
    <citation type="submission" date="2016-11" db="UniProtKB">
        <authorList>
            <consortium name="WormBaseParasite"/>
        </authorList>
    </citation>
    <scope>IDENTIFICATION</scope>
</reference>
<feature type="transmembrane region" description="Helical" evidence="1">
    <location>
        <begin position="107"/>
        <end position="126"/>
    </location>
</feature>
<dbReference type="Proteomes" id="UP000095282">
    <property type="component" value="Unplaced"/>
</dbReference>
<feature type="transmembrane region" description="Helical" evidence="1">
    <location>
        <begin position="222"/>
        <end position="250"/>
    </location>
</feature>
<name>A0A1I7V188_9PELO</name>
<evidence type="ECO:0000256" key="1">
    <source>
        <dbReference type="SAM" id="Phobius"/>
    </source>
</evidence>
<keyword evidence="1" id="KW-0472">Membrane</keyword>
<accession>A0A1I7V188</accession>
<evidence type="ECO:0000313" key="2">
    <source>
        <dbReference type="Proteomes" id="UP000095282"/>
    </source>
</evidence>
<feature type="transmembrane region" description="Helical" evidence="1">
    <location>
        <begin position="74"/>
        <end position="95"/>
    </location>
</feature>
<sequence length="271" mass="30638">MSVVSDGDVISDGMETSTVLSTILTTVVSTWASTTDYGHSTKYPPPRNWTPPNTTVKPIRMGNSASAKQAADQVAYGVIACVTVGVLLVMLYMCIFGQRLRATAVRWHVLNCSLWGILHLISYCSFADKAPWPNYITNQNWRDTAKQVECFTRSVFPAGMVFVYLESIILTIAPKLANSWIFNGIFFFLLIPFLNGLMIYLYCAHFMDVVWWYEPIDLFNLATYLLFVFFTFIYFIFCLFGTCLCCATLASKKTSSVGIDFYSLFSGYRIF</sequence>
<dbReference type="AlphaFoldDB" id="A0A1I7V188"/>
<dbReference type="eggNOG" id="ENOG502SY9E">
    <property type="taxonomic scope" value="Eukaryota"/>
</dbReference>
<keyword evidence="1" id="KW-1133">Transmembrane helix</keyword>
<keyword evidence="2" id="KW-1185">Reference proteome</keyword>
<feature type="transmembrane region" description="Helical" evidence="1">
    <location>
        <begin position="180"/>
        <end position="202"/>
    </location>
</feature>
<organism evidence="2 3">
    <name type="scientific">Caenorhabditis tropicalis</name>
    <dbReference type="NCBI Taxonomy" id="1561998"/>
    <lineage>
        <taxon>Eukaryota</taxon>
        <taxon>Metazoa</taxon>
        <taxon>Ecdysozoa</taxon>
        <taxon>Nematoda</taxon>
        <taxon>Chromadorea</taxon>
        <taxon>Rhabditida</taxon>
        <taxon>Rhabditina</taxon>
        <taxon>Rhabditomorpha</taxon>
        <taxon>Rhabditoidea</taxon>
        <taxon>Rhabditidae</taxon>
        <taxon>Peloderinae</taxon>
        <taxon>Caenorhabditis</taxon>
    </lineage>
</organism>
<feature type="transmembrane region" description="Helical" evidence="1">
    <location>
        <begin position="155"/>
        <end position="173"/>
    </location>
</feature>
<evidence type="ECO:0000313" key="3">
    <source>
        <dbReference type="WBParaSite" id="Csp11.Scaffold630.g21397.t1"/>
    </source>
</evidence>
<keyword evidence="1" id="KW-0812">Transmembrane</keyword>
<dbReference type="WBParaSite" id="Csp11.Scaffold630.g21397.t1">
    <property type="protein sequence ID" value="Csp11.Scaffold630.g21397.t1"/>
    <property type="gene ID" value="Csp11.Scaffold630.g21397"/>
</dbReference>